<keyword evidence="5" id="KW-1185">Reference proteome</keyword>
<feature type="domain" description="DNA polymerase beta thumb" evidence="3">
    <location>
        <begin position="17"/>
        <end position="68"/>
    </location>
</feature>
<reference evidence="4" key="1">
    <citation type="submission" date="2022-11" db="EMBL/GenBank/DDBJ databases">
        <title>Centuries of genome instability and evolution in soft-shell clam transmissible cancer (bioRxiv).</title>
        <authorList>
            <person name="Hart S.F.M."/>
            <person name="Yonemitsu M.A."/>
            <person name="Giersch R.M."/>
            <person name="Beal B.F."/>
            <person name="Arriagada G."/>
            <person name="Davis B.W."/>
            <person name="Ostrander E.A."/>
            <person name="Goff S.P."/>
            <person name="Metzger M.J."/>
        </authorList>
    </citation>
    <scope>NUCLEOTIDE SEQUENCE</scope>
    <source>
        <strain evidence="4">MELC-2E11</strain>
        <tissue evidence="4">Siphon/mantle</tissue>
    </source>
</reference>
<dbReference type="PRINTS" id="PR00869">
    <property type="entry name" value="DNAPOLX"/>
</dbReference>
<dbReference type="Gene3D" id="3.30.460.10">
    <property type="entry name" value="Beta Polymerase, domain 2"/>
    <property type="match status" value="1"/>
</dbReference>
<evidence type="ECO:0000256" key="2">
    <source>
        <dbReference type="ARBA" id="ARBA00022695"/>
    </source>
</evidence>
<dbReference type="EMBL" id="CP111023">
    <property type="protein sequence ID" value="WAR21537.1"/>
    <property type="molecule type" value="Genomic_DNA"/>
</dbReference>
<proteinExistence type="predicted"/>
<sequence>HRRLDLIVVPYDEYACALVYFTGSAHLNRSLRHLAKKMNMSLSEHSLNGSEKIYEGTPVPTPTEESVF</sequence>
<dbReference type="SUPFAM" id="SSF81301">
    <property type="entry name" value="Nucleotidyltransferase"/>
    <property type="match status" value="1"/>
</dbReference>
<dbReference type="InterPro" id="IPR022312">
    <property type="entry name" value="DNA_pol_X"/>
</dbReference>
<evidence type="ECO:0000313" key="5">
    <source>
        <dbReference type="Proteomes" id="UP001164746"/>
    </source>
</evidence>
<keyword evidence="1" id="KW-0808">Transferase</keyword>
<dbReference type="InterPro" id="IPR029398">
    <property type="entry name" value="PolB_thumb"/>
</dbReference>
<dbReference type="Proteomes" id="UP001164746">
    <property type="component" value="Chromosome 12"/>
</dbReference>
<evidence type="ECO:0000259" key="3">
    <source>
        <dbReference type="Pfam" id="PF14791"/>
    </source>
</evidence>
<keyword evidence="2" id="KW-0548">Nucleotidyltransferase</keyword>
<dbReference type="InterPro" id="IPR043519">
    <property type="entry name" value="NT_sf"/>
</dbReference>
<dbReference type="PANTHER" id="PTHR11276">
    <property type="entry name" value="DNA POLYMERASE TYPE-X FAMILY MEMBER"/>
    <property type="match status" value="1"/>
</dbReference>
<accession>A0ABY7FKG6</accession>
<name>A0ABY7FKG6_MYAAR</name>
<evidence type="ECO:0000256" key="1">
    <source>
        <dbReference type="ARBA" id="ARBA00022679"/>
    </source>
</evidence>
<dbReference type="PANTHER" id="PTHR11276:SF28">
    <property type="entry name" value="DNA POLYMERASE LAMBDA"/>
    <property type="match status" value="1"/>
</dbReference>
<evidence type="ECO:0000313" key="4">
    <source>
        <dbReference type="EMBL" id="WAR21537.1"/>
    </source>
</evidence>
<organism evidence="4 5">
    <name type="scientific">Mya arenaria</name>
    <name type="common">Soft-shell clam</name>
    <dbReference type="NCBI Taxonomy" id="6604"/>
    <lineage>
        <taxon>Eukaryota</taxon>
        <taxon>Metazoa</taxon>
        <taxon>Spiralia</taxon>
        <taxon>Lophotrochozoa</taxon>
        <taxon>Mollusca</taxon>
        <taxon>Bivalvia</taxon>
        <taxon>Autobranchia</taxon>
        <taxon>Heteroconchia</taxon>
        <taxon>Euheterodonta</taxon>
        <taxon>Imparidentia</taxon>
        <taxon>Neoheterodontei</taxon>
        <taxon>Myida</taxon>
        <taxon>Myoidea</taxon>
        <taxon>Myidae</taxon>
        <taxon>Mya</taxon>
    </lineage>
</organism>
<feature type="non-terminal residue" evidence="4">
    <location>
        <position position="1"/>
    </location>
</feature>
<protein>
    <submittedName>
        <fullName evidence="4">DPOLL-like protein</fullName>
    </submittedName>
</protein>
<gene>
    <name evidence="4" type="ORF">MAR_015511</name>
</gene>
<feature type="non-terminal residue" evidence="4">
    <location>
        <position position="68"/>
    </location>
</feature>
<dbReference type="Pfam" id="PF14791">
    <property type="entry name" value="DNA_pol_B_thumb"/>
    <property type="match status" value="1"/>
</dbReference>
<dbReference type="InterPro" id="IPR037160">
    <property type="entry name" value="DNA_Pol_thumb_sf"/>
</dbReference>
<dbReference type="Gene3D" id="3.30.210.10">
    <property type="entry name" value="DNA polymerase, thumb domain"/>
    <property type="match status" value="1"/>
</dbReference>